<dbReference type="EMBL" id="JANPWB010000003">
    <property type="protein sequence ID" value="KAJ1202209.1"/>
    <property type="molecule type" value="Genomic_DNA"/>
</dbReference>
<keyword evidence="3" id="KW-1185">Reference proteome</keyword>
<feature type="region of interest" description="Disordered" evidence="1">
    <location>
        <begin position="25"/>
        <end position="45"/>
    </location>
</feature>
<accession>A0AAV7VQ76</accession>
<dbReference type="Proteomes" id="UP001066276">
    <property type="component" value="Chromosome 2_1"/>
</dbReference>
<evidence type="ECO:0000313" key="3">
    <source>
        <dbReference type="Proteomes" id="UP001066276"/>
    </source>
</evidence>
<dbReference type="AlphaFoldDB" id="A0AAV7VQ76"/>
<proteinExistence type="predicted"/>
<gene>
    <name evidence="2" type="ORF">NDU88_006010</name>
</gene>
<sequence>MRSLPFGRSAVKRSAEAILAFPLGWRPPAKGAPAGPAGKALQHRSRLRKEPAVLQGCDGCSCTRRDFHCLLYSPVRGPLHWPCQWHGQCRGPQGPHDTHSRHPVPGGEKRQKQAGGKGVGMPCRILPAGGNPAGNRRTRLGDRCFTAAVGMPNEAPPACWRCFRRHPPWRS</sequence>
<comment type="caution">
    <text evidence="2">The sequence shown here is derived from an EMBL/GenBank/DDBJ whole genome shotgun (WGS) entry which is preliminary data.</text>
</comment>
<organism evidence="2 3">
    <name type="scientific">Pleurodeles waltl</name>
    <name type="common">Iberian ribbed newt</name>
    <dbReference type="NCBI Taxonomy" id="8319"/>
    <lineage>
        <taxon>Eukaryota</taxon>
        <taxon>Metazoa</taxon>
        <taxon>Chordata</taxon>
        <taxon>Craniata</taxon>
        <taxon>Vertebrata</taxon>
        <taxon>Euteleostomi</taxon>
        <taxon>Amphibia</taxon>
        <taxon>Batrachia</taxon>
        <taxon>Caudata</taxon>
        <taxon>Salamandroidea</taxon>
        <taxon>Salamandridae</taxon>
        <taxon>Pleurodelinae</taxon>
        <taxon>Pleurodeles</taxon>
    </lineage>
</organism>
<reference evidence="2" key="1">
    <citation type="journal article" date="2022" name="bioRxiv">
        <title>Sequencing and chromosome-scale assembly of the giantPleurodeles waltlgenome.</title>
        <authorList>
            <person name="Brown T."/>
            <person name="Elewa A."/>
            <person name="Iarovenko S."/>
            <person name="Subramanian E."/>
            <person name="Araus A.J."/>
            <person name="Petzold A."/>
            <person name="Susuki M."/>
            <person name="Suzuki K.-i.T."/>
            <person name="Hayashi T."/>
            <person name="Toyoda A."/>
            <person name="Oliveira C."/>
            <person name="Osipova E."/>
            <person name="Leigh N.D."/>
            <person name="Simon A."/>
            <person name="Yun M.H."/>
        </authorList>
    </citation>
    <scope>NUCLEOTIDE SEQUENCE</scope>
    <source>
        <strain evidence="2">20211129_DDA</strain>
        <tissue evidence="2">Liver</tissue>
    </source>
</reference>
<evidence type="ECO:0000313" key="2">
    <source>
        <dbReference type="EMBL" id="KAJ1202209.1"/>
    </source>
</evidence>
<name>A0AAV7VQ76_PLEWA</name>
<evidence type="ECO:0000256" key="1">
    <source>
        <dbReference type="SAM" id="MobiDB-lite"/>
    </source>
</evidence>
<protein>
    <submittedName>
        <fullName evidence="2">Uncharacterized protein</fullName>
    </submittedName>
</protein>
<feature type="compositionally biased region" description="Low complexity" evidence="1">
    <location>
        <begin position="27"/>
        <end position="40"/>
    </location>
</feature>
<feature type="region of interest" description="Disordered" evidence="1">
    <location>
        <begin position="90"/>
        <end position="122"/>
    </location>
</feature>